<dbReference type="Pfam" id="PF13577">
    <property type="entry name" value="SnoaL_4"/>
    <property type="match status" value="1"/>
</dbReference>
<accession>A0A4Z0M298</accession>
<dbReference type="InterPro" id="IPR037401">
    <property type="entry name" value="SnoaL-like"/>
</dbReference>
<dbReference type="RefSeq" id="WP_135443844.1">
    <property type="nucleotide sequence ID" value="NZ_SRLE01000007.1"/>
</dbReference>
<feature type="domain" description="SnoaL-like" evidence="1">
    <location>
        <begin position="5"/>
        <end position="125"/>
    </location>
</feature>
<comment type="caution">
    <text evidence="2">The sequence shown here is derived from an EMBL/GenBank/DDBJ whole genome shotgun (WGS) entry which is preliminary data.</text>
</comment>
<organism evidence="2 3">
    <name type="scientific">Mangrovimicrobium sediminis</name>
    <dbReference type="NCBI Taxonomy" id="2562682"/>
    <lineage>
        <taxon>Bacteria</taxon>
        <taxon>Pseudomonadati</taxon>
        <taxon>Pseudomonadota</taxon>
        <taxon>Gammaproteobacteria</taxon>
        <taxon>Cellvibrionales</taxon>
        <taxon>Halieaceae</taxon>
        <taxon>Mangrovimicrobium</taxon>
    </lineage>
</organism>
<evidence type="ECO:0000259" key="1">
    <source>
        <dbReference type="Pfam" id="PF13577"/>
    </source>
</evidence>
<gene>
    <name evidence="2" type="ORF">E4634_11095</name>
</gene>
<dbReference type="Proteomes" id="UP000298050">
    <property type="component" value="Unassembled WGS sequence"/>
</dbReference>
<dbReference type="AlphaFoldDB" id="A0A4Z0M298"/>
<dbReference type="OrthoDB" id="2860904at2"/>
<evidence type="ECO:0000313" key="3">
    <source>
        <dbReference type="Proteomes" id="UP000298050"/>
    </source>
</evidence>
<name>A0A4Z0M298_9GAMM</name>
<protein>
    <submittedName>
        <fullName evidence="2">Nuclear transport factor 2 family protein</fullName>
    </submittedName>
</protein>
<dbReference type="SUPFAM" id="SSF54427">
    <property type="entry name" value="NTF2-like"/>
    <property type="match status" value="1"/>
</dbReference>
<dbReference type="Gene3D" id="3.10.450.50">
    <property type="match status" value="1"/>
</dbReference>
<dbReference type="EMBL" id="SRLE01000007">
    <property type="protein sequence ID" value="TGD73564.1"/>
    <property type="molecule type" value="Genomic_DNA"/>
</dbReference>
<sequence length="172" mass="19792">MPQSDTEAIVQLLNLYGFAVDTQRWSLFDRIFTEDVEADFSEPAHWHDRESFKRDFGAFHDPFDSTQHCMMNHMVEVDGDTAHAFTYGTWRLLRKATDGNPLWDGSGWYDDALVRTADGWRIRHRVCRIVWWVGNPQVNETIPGVSFKLDTTVLRGEADAGRVGFLRAIEGK</sequence>
<evidence type="ECO:0000313" key="2">
    <source>
        <dbReference type="EMBL" id="TGD73564.1"/>
    </source>
</evidence>
<keyword evidence="3" id="KW-1185">Reference proteome</keyword>
<proteinExistence type="predicted"/>
<dbReference type="InterPro" id="IPR032710">
    <property type="entry name" value="NTF2-like_dom_sf"/>
</dbReference>
<reference evidence="2 3" key="1">
    <citation type="submission" date="2019-04" db="EMBL/GenBank/DDBJ databases">
        <title>Taxonomy of novel Haliea sp. from mangrove soil of West Coast of India.</title>
        <authorList>
            <person name="Verma A."/>
            <person name="Kumar P."/>
            <person name="Krishnamurthi S."/>
        </authorList>
    </citation>
    <scope>NUCLEOTIDE SEQUENCE [LARGE SCALE GENOMIC DNA]</scope>
    <source>
        <strain evidence="2 3">SAOS-164</strain>
    </source>
</reference>